<sequence>SLFGDLKDNASFLRPIYYCEAGLGEDVEDWLHGLVGEDPRFLLGRRTDANPDYNYNDNPMLTKAIKQGHRGAYWDILRRVSENISPLL</sequence>
<comment type="caution">
    <text evidence="1">The sequence shown here is derived from an EMBL/GenBank/DDBJ whole genome shotgun (WGS) entry which is preliminary data.</text>
</comment>
<gene>
    <name evidence="1" type="ORF">H8D96_00465</name>
</gene>
<accession>A0A8J6TIS9</accession>
<evidence type="ECO:0000313" key="2">
    <source>
        <dbReference type="Proteomes" id="UP000605201"/>
    </source>
</evidence>
<reference evidence="1 2" key="1">
    <citation type="submission" date="2020-08" db="EMBL/GenBank/DDBJ databases">
        <title>Bridging the membrane lipid divide: bacteria of the FCB group superphylum have the potential to synthesize archaeal ether lipids.</title>
        <authorList>
            <person name="Villanueva L."/>
            <person name="Von Meijenfeldt F.A.B."/>
            <person name="Westbye A.B."/>
            <person name="Yadav S."/>
            <person name="Hopmans E.C."/>
            <person name="Dutilh B.E."/>
            <person name="Sinninghe Damste J.S."/>
        </authorList>
    </citation>
    <scope>NUCLEOTIDE SEQUENCE [LARGE SCALE GENOMIC DNA]</scope>
    <source>
        <strain evidence="1">NIOZ-UU17</strain>
    </source>
</reference>
<protein>
    <submittedName>
        <fullName evidence="1">Uncharacterized protein</fullName>
    </submittedName>
</protein>
<name>A0A8J6TIS9_9BACT</name>
<dbReference type="Proteomes" id="UP000605201">
    <property type="component" value="Unassembled WGS sequence"/>
</dbReference>
<feature type="non-terminal residue" evidence="1">
    <location>
        <position position="1"/>
    </location>
</feature>
<dbReference type="AlphaFoldDB" id="A0A8J6TIS9"/>
<evidence type="ECO:0000313" key="1">
    <source>
        <dbReference type="EMBL" id="MBC8430369.1"/>
    </source>
</evidence>
<dbReference type="EMBL" id="JACNIG010000029">
    <property type="protein sequence ID" value="MBC8430369.1"/>
    <property type="molecule type" value="Genomic_DNA"/>
</dbReference>
<organism evidence="1 2">
    <name type="scientific">Candidatus Desulfatibia vada</name>
    <dbReference type="NCBI Taxonomy" id="2841696"/>
    <lineage>
        <taxon>Bacteria</taxon>
        <taxon>Pseudomonadati</taxon>
        <taxon>Thermodesulfobacteriota</taxon>
        <taxon>Desulfobacteria</taxon>
        <taxon>Desulfobacterales</taxon>
        <taxon>Desulfobacterales incertae sedis</taxon>
        <taxon>Candidatus Desulfatibia</taxon>
    </lineage>
</organism>
<proteinExistence type="predicted"/>